<dbReference type="OrthoDB" id="1875589at2759"/>
<dbReference type="InterPro" id="IPR008991">
    <property type="entry name" value="Translation_prot_SH3-like_sf"/>
</dbReference>
<keyword evidence="2 5" id="KW-0689">Ribosomal protein</keyword>
<keyword evidence="3" id="KW-0687">Ribonucleoprotein</keyword>
<dbReference type="GO" id="GO:0006412">
    <property type="term" value="P:translation"/>
    <property type="evidence" value="ECO:0007669"/>
    <property type="project" value="InterPro"/>
</dbReference>
<dbReference type="EMBL" id="MCGO01000101">
    <property type="protein sequence ID" value="ORY27612.1"/>
    <property type="molecule type" value="Genomic_DNA"/>
</dbReference>
<dbReference type="Pfam" id="PF00467">
    <property type="entry name" value="KOW"/>
    <property type="match status" value="1"/>
</dbReference>
<dbReference type="CDD" id="cd23702">
    <property type="entry name" value="eL14"/>
    <property type="match status" value="1"/>
</dbReference>
<dbReference type="AlphaFoldDB" id="A0A1Y2AYH1"/>
<dbReference type="InterPro" id="IPR039660">
    <property type="entry name" value="Ribosomal_eL14"/>
</dbReference>
<evidence type="ECO:0000256" key="1">
    <source>
        <dbReference type="ARBA" id="ARBA00006592"/>
    </source>
</evidence>
<protein>
    <submittedName>
        <fullName evidence="5">Putative ribosomal protein</fullName>
    </submittedName>
</protein>
<dbReference type="STRING" id="329046.A0A1Y2AYH1"/>
<feature type="domain" description="KOW" evidence="4">
    <location>
        <begin position="9"/>
        <end position="36"/>
    </location>
</feature>
<keyword evidence="6" id="KW-1185">Reference proteome</keyword>
<evidence type="ECO:0000313" key="5">
    <source>
        <dbReference type="EMBL" id="ORY27612.1"/>
    </source>
</evidence>
<evidence type="ECO:0000313" key="6">
    <source>
        <dbReference type="Proteomes" id="UP000193642"/>
    </source>
</evidence>
<sequence length="143" mass="16111">MADWVYNRFIEVGRVVLVNYGPDAGKIAVIVDIVDHARVLVDGPTTGVERQVLNYKRFNLTDIVVKVPRAAGTHAITKALEKADIVSLWAKTSWAKKLAVRKVRENLSDFDRFKVMIAKKQKRAIIGKQFAKLRRAALKANQL</sequence>
<dbReference type="GO" id="GO:0003723">
    <property type="term" value="F:RNA binding"/>
    <property type="evidence" value="ECO:0007669"/>
    <property type="project" value="InterPro"/>
</dbReference>
<organism evidence="5 6">
    <name type="scientific">Rhizoclosmatium globosum</name>
    <dbReference type="NCBI Taxonomy" id="329046"/>
    <lineage>
        <taxon>Eukaryota</taxon>
        <taxon>Fungi</taxon>
        <taxon>Fungi incertae sedis</taxon>
        <taxon>Chytridiomycota</taxon>
        <taxon>Chytridiomycota incertae sedis</taxon>
        <taxon>Chytridiomycetes</taxon>
        <taxon>Chytridiales</taxon>
        <taxon>Chytriomycetaceae</taxon>
        <taxon>Rhizoclosmatium</taxon>
    </lineage>
</organism>
<accession>A0A1Y2AYH1</accession>
<dbReference type="Gene3D" id="6.10.250.2270">
    <property type="match status" value="1"/>
</dbReference>
<gene>
    <name evidence="5" type="ORF">BCR33DRAFT_759628</name>
</gene>
<dbReference type="Proteomes" id="UP000193642">
    <property type="component" value="Unassembled WGS sequence"/>
</dbReference>
<name>A0A1Y2AYH1_9FUNG</name>
<dbReference type="GO" id="GO:0042273">
    <property type="term" value="P:ribosomal large subunit biogenesis"/>
    <property type="evidence" value="ECO:0007669"/>
    <property type="project" value="TreeGrafter"/>
</dbReference>
<dbReference type="SUPFAM" id="SSF50104">
    <property type="entry name" value="Translation proteins SH3-like domain"/>
    <property type="match status" value="1"/>
</dbReference>
<evidence type="ECO:0000256" key="3">
    <source>
        <dbReference type="ARBA" id="ARBA00023274"/>
    </source>
</evidence>
<reference evidence="5 6" key="1">
    <citation type="submission" date="2016-07" db="EMBL/GenBank/DDBJ databases">
        <title>Pervasive Adenine N6-methylation of Active Genes in Fungi.</title>
        <authorList>
            <consortium name="DOE Joint Genome Institute"/>
            <person name="Mondo S.J."/>
            <person name="Dannebaum R.O."/>
            <person name="Kuo R.C."/>
            <person name="Labutti K."/>
            <person name="Haridas S."/>
            <person name="Kuo A."/>
            <person name="Salamov A."/>
            <person name="Ahrendt S.R."/>
            <person name="Lipzen A."/>
            <person name="Sullivan W."/>
            <person name="Andreopoulos W.B."/>
            <person name="Clum A."/>
            <person name="Lindquist E."/>
            <person name="Daum C."/>
            <person name="Ramamoorthy G.K."/>
            <person name="Gryganskyi A."/>
            <person name="Culley D."/>
            <person name="Magnuson J.K."/>
            <person name="James T.Y."/>
            <person name="O'Malley M.A."/>
            <person name="Stajich J.E."/>
            <person name="Spatafora J.W."/>
            <person name="Visel A."/>
            <person name="Grigoriev I.V."/>
        </authorList>
    </citation>
    <scope>NUCLEOTIDE SEQUENCE [LARGE SCALE GENOMIC DNA]</scope>
    <source>
        <strain evidence="5 6">JEL800</strain>
    </source>
</reference>
<dbReference type="GO" id="GO:0022625">
    <property type="term" value="C:cytosolic large ribosomal subunit"/>
    <property type="evidence" value="ECO:0007669"/>
    <property type="project" value="TreeGrafter"/>
</dbReference>
<dbReference type="SMART" id="SM00739">
    <property type="entry name" value="KOW"/>
    <property type="match status" value="1"/>
</dbReference>
<proteinExistence type="inferred from homology"/>
<dbReference type="Gene3D" id="2.30.30.30">
    <property type="match status" value="1"/>
</dbReference>
<comment type="similarity">
    <text evidence="1">Belongs to the eukaryotic ribosomal protein eL14 family.</text>
</comment>
<dbReference type="InterPro" id="IPR005824">
    <property type="entry name" value="KOW"/>
</dbReference>
<comment type="caution">
    <text evidence="5">The sequence shown here is derived from an EMBL/GenBank/DDBJ whole genome shotgun (WGS) entry which is preliminary data.</text>
</comment>
<dbReference type="InterPro" id="IPR002784">
    <property type="entry name" value="Ribosomal_eL14_dom"/>
</dbReference>
<dbReference type="PANTHER" id="PTHR11127:SF2">
    <property type="entry name" value="LARGE RIBOSOMAL SUBUNIT PROTEIN EL14"/>
    <property type="match status" value="1"/>
</dbReference>
<evidence type="ECO:0000259" key="4">
    <source>
        <dbReference type="SMART" id="SM00739"/>
    </source>
</evidence>
<dbReference type="Pfam" id="PF01929">
    <property type="entry name" value="Ribosomal_L14e"/>
    <property type="match status" value="1"/>
</dbReference>
<dbReference type="GO" id="GO:0003735">
    <property type="term" value="F:structural constituent of ribosome"/>
    <property type="evidence" value="ECO:0007669"/>
    <property type="project" value="InterPro"/>
</dbReference>
<evidence type="ECO:0000256" key="2">
    <source>
        <dbReference type="ARBA" id="ARBA00022980"/>
    </source>
</evidence>
<dbReference type="PANTHER" id="PTHR11127">
    <property type="entry name" value="60S RIBOSOMAL PROTEIN L14"/>
    <property type="match status" value="1"/>
</dbReference>
<dbReference type="InterPro" id="IPR014722">
    <property type="entry name" value="Rib_uL2_dom2"/>
</dbReference>